<dbReference type="EMBL" id="BTRK01000002">
    <property type="protein sequence ID" value="GMR34376.1"/>
    <property type="molecule type" value="Genomic_DNA"/>
</dbReference>
<keyword evidence="2" id="KW-1185">Reference proteome</keyword>
<dbReference type="Proteomes" id="UP001328107">
    <property type="component" value="Unassembled WGS sequence"/>
</dbReference>
<sequence>TDLVTTAAQLNMLRVSSCECNCDCAKPDCNSSPVSVAQVNAGLEASLAKFAERWELAEKQFDELVQVYAKMSTGDDPRLRQLRNALCMKSARMESGVETRARLAKMVNGVREVAQYALETEMRRFAFDCSGELRGIAVELQKELGYDQRKLNNKEFIYTLPIITHTYIRKARGKCCCVIPCRANDV</sequence>
<evidence type="ECO:0000313" key="1">
    <source>
        <dbReference type="EMBL" id="GMR34376.1"/>
    </source>
</evidence>
<reference evidence="2" key="1">
    <citation type="submission" date="2022-10" db="EMBL/GenBank/DDBJ databases">
        <title>Genome assembly of Pristionchus species.</title>
        <authorList>
            <person name="Yoshida K."/>
            <person name="Sommer R.J."/>
        </authorList>
    </citation>
    <scope>NUCLEOTIDE SEQUENCE [LARGE SCALE GENOMIC DNA]</scope>
    <source>
        <strain evidence="2">RS5460</strain>
    </source>
</reference>
<protein>
    <submittedName>
        <fullName evidence="1">Uncharacterized protein</fullName>
    </submittedName>
</protein>
<accession>A0AAN4Z8G3</accession>
<evidence type="ECO:0000313" key="2">
    <source>
        <dbReference type="Proteomes" id="UP001328107"/>
    </source>
</evidence>
<comment type="caution">
    <text evidence="1">The sequence shown here is derived from an EMBL/GenBank/DDBJ whole genome shotgun (WGS) entry which is preliminary data.</text>
</comment>
<feature type="non-terminal residue" evidence="1">
    <location>
        <position position="1"/>
    </location>
</feature>
<name>A0AAN4Z8G3_9BILA</name>
<organism evidence="1 2">
    <name type="scientific">Pristionchus mayeri</name>
    <dbReference type="NCBI Taxonomy" id="1317129"/>
    <lineage>
        <taxon>Eukaryota</taxon>
        <taxon>Metazoa</taxon>
        <taxon>Ecdysozoa</taxon>
        <taxon>Nematoda</taxon>
        <taxon>Chromadorea</taxon>
        <taxon>Rhabditida</taxon>
        <taxon>Rhabditina</taxon>
        <taxon>Diplogasteromorpha</taxon>
        <taxon>Diplogasteroidea</taxon>
        <taxon>Neodiplogasteridae</taxon>
        <taxon>Pristionchus</taxon>
    </lineage>
</organism>
<dbReference type="AlphaFoldDB" id="A0AAN4Z8G3"/>
<proteinExistence type="predicted"/>
<gene>
    <name evidence="1" type="ORF">PMAYCL1PPCAC_04571</name>
</gene>